<dbReference type="GO" id="GO:0008757">
    <property type="term" value="F:S-adenosylmethionine-dependent methyltransferase activity"/>
    <property type="evidence" value="ECO:0007669"/>
    <property type="project" value="InterPro"/>
</dbReference>
<accession>A0A7W0I7F7</accession>
<reference evidence="5 6" key="1">
    <citation type="submission" date="2020-07" db="EMBL/GenBank/DDBJ databases">
        <title>Streptomyces isolated from Indian soil.</title>
        <authorList>
            <person name="Mandal S."/>
            <person name="Maiti P.K."/>
        </authorList>
    </citation>
    <scope>NUCLEOTIDE SEQUENCE [LARGE SCALE GENOMIC DNA]</scope>
    <source>
        <strain evidence="5 6">PSKA28</strain>
    </source>
</reference>
<dbReference type="Gene3D" id="3.40.50.150">
    <property type="entry name" value="Vaccinia Virus protein VP39"/>
    <property type="match status" value="1"/>
</dbReference>
<dbReference type="SUPFAM" id="SSF53335">
    <property type="entry name" value="S-adenosyl-L-methionine-dependent methyltransferases"/>
    <property type="match status" value="1"/>
</dbReference>
<evidence type="ECO:0000259" key="4">
    <source>
        <dbReference type="Pfam" id="PF08241"/>
    </source>
</evidence>
<dbReference type="PANTHER" id="PTHR44942:SF4">
    <property type="entry name" value="METHYLTRANSFERASE TYPE 11 DOMAIN-CONTAINING PROTEIN"/>
    <property type="match status" value="1"/>
</dbReference>
<organism evidence="5 6">
    <name type="scientific">Streptomyces himalayensis subsp. himalayensis</name>
    <dbReference type="NCBI Taxonomy" id="2756131"/>
    <lineage>
        <taxon>Bacteria</taxon>
        <taxon>Bacillati</taxon>
        <taxon>Actinomycetota</taxon>
        <taxon>Actinomycetes</taxon>
        <taxon>Kitasatosporales</taxon>
        <taxon>Streptomycetaceae</taxon>
        <taxon>Streptomyces</taxon>
        <taxon>Streptomyces himalayensis</taxon>
    </lineage>
</organism>
<protein>
    <submittedName>
        <fullName evidence="5">Class I SAM-dependent methyltransferase</fullName>
    </submittedName>
</protein>
<dbReference type="PANTHER" id="PTHR44942">
    <property type="entry name" value="METHYLTRANSF_11 DOMAIN-CONTAINING PROTEIN"/>
    <property type="match status" value="1"/>
</dbReference>
<dbReference type="InterPro" id="IPR051052">
    <property type="entry name" value="Diverse_substrate_MTase"/>
</dbReference>
<gene>
    <name evidence="5" type="ORF">H1D24_03740</name>
</gene>
<dbReference type="RefSeq" id="WP_181655927.1">
    <property type="nucleotide sequence ID" value="NZ_JACEHE010000002.1"/>
</dbReference>
<evidence type="ECO:0000313" key="5">
    <source>
        <dbReference type="EMBL" id="MBA2944961.1"/>
    </source>
</evidence>
<dbReference type="InterPro" id="IPR013216">
    <property type="entry name" value="Methyltransf_11"/>
</dbReference>
<proteinExistence type="inferred from homology"/>
<keyword evidence="2 5" id="KW-0489">Methyltransferase</keyword>
<sequence>MHPDASGYPGSSNLPGPSPFALSFDSVAGQYAAARPGYPPELFDAVEELAGRPIRGARVVDVGAGTGIATRLLVERGAQAVAVEPGPAMGAQLKAHLPDVPVVRALGDALPLGDACADLITYAQAWHWTDPGRSLPEALRVLRPGGALALWWNIPDPDVPWCAEQERRLQARLPGYHAHGITGEAPQIIDRLAPGLGPAHRRLHWTRRIPVDVHLAHLGSRSYFAALGPEESAPVLADERRHLLRYFPDGLVEEVYAVDLTVVRRPGRLT</sequence>
<dbReference type="AlphaFoldDB" id="A0A7W0I7F7"/>
<name>A0A7W0I7F7_9ACTN</name>
<comment type="similarity">
    <text evidence="1">Belongs to the methyltransferase superfamily.</text>
</comment>
<evidence type="ECO:0000256" key="2">
    <source>
        <dbReference type="ARBA" id="ARBA00022603"/>
    </source>
</evidence>
<dbReference type="GO" id="GO:0032259">
    <property type="term" value="P:methylation"/>
    <property type="evidence" value="ECO:0007669"/>
    <property type="project" value="UniProtKB-KW"/>
</dbReference>
<keyword evidence="3 5" id="KW-0808">Transferase</keyword>
<dbReference type="Pfam" id="PF08241">
    <property type="entry name" value="Methyltransf_11"/>
    <property type="match status" value="1"/>
</dbReference>
<evidence type="ECO:0000313" key="6">
    <source>
        <dbReference type="Proteomes" id="UP000545761"/>
    </source>
</evidence>
<dbReference type="EMBL" id="JACEHE010000002">
    <property type="protein sequence ID" value="MBA2944961.1"/>
    <property type="molecule type" value="Genomic_DNA"/>
</dbReference>
<evidence type="ECO:0000256" key="3">
    <source>
        <dbReference type="ARBA" id="ARBA00022679"/>
    </source>
</evidence>
<feature type="domain" description="Methyltransferase type 11" evidence="4">
    <location>
        <begin position="60"/>
        <end position="149"/>
    </location>
</feature>
<dbReference type="InterPro" id="IPR029063">
    <property type="entry name" value="SAM-dependent_MTases_sf"/>
</dbReference>
<dbReference type="CDD" id="cd02440">
    <property type="entry name" value="AdoMet_MTases"/>
    <property type="match status" value="1"/>
</dbReference>
<dbReference type="Proteomes" id="UP000545761">
    <property type="component" value="Unassembled WGS sequence"/>
</dbReference>
<comment type="caution">
    <text evidence="5">The sequence shown here is derived from an EMBL/GenBank/DDBJ whole genome shotgun (WGS) entry which is preliminary data.</text>
</comment>
<evidence type="ECO:0000256" key="1">
    <source>
        <dbReference type="ARBA" id="ARBA00008361"/>
    </source>
</evidence>